<dbReference type="GO" id="GO:0008299">
    <property type="term" value="P:isoprenoid biosynthetic process"/>
    <property type="evidence" value="ECO:0007669"/>
    <property type="project" value="InterPro"/>
</dbReference>
<dbReference type="SUPFAM" id="SSF48576">
    <property type="entry name" value="Terpenoid synthases"/>
    <property type="match status" value="1"/>
</dbReference>
<keyword evidence="7" id="KW-0436">Ligase</keyword>
<evidence type="ECO:0000313" key="8">
    <source>
        <dbReference type="Proteomes" id="UP000004688"/>
    </source>
</evidence>
<comment type="similarity">
    <text evidence="2 6">Belongs to the FPP/GGPP synthase family.</text>
</comment>
<comment type="cofactor">
    <cofactor evidence="1">
        <name>Mg(2+)</name>
        <dbReference type="ChEBI" id="CHEBI:18420"/>
    </cofactor>
</comment>
<gene>
    <name evidence="7" type="ORF">OA238_c48260</name>
</gene>
<dbReference type="KEGG" id="oar:OA238_c48260"/>
<evidence type="ECO:0000256" key="3">
    <source>
        <dbReference type="ARBA" id="ARBA00022679"/>
    </source>
</evidence>
<keyword evidence="4" id="KW-0479">Metal-binding</keyword>
<dbReference type="Pfam" id="PF00348">
    <property type="entry name" value="polyprenyl_synt"/>
    <property type="match status" value="1"/>
</dbReference>
<dbReference type="SFLD" id="SFLDS00005">
    <property type="entry name" value="Isoprenoid_Synthase_Type_I"/>
    <property type="match status" value="1"/>
</dbReference>
<evidence type="ECO:0000256" key="6">
    <source>
        <dbReference type="RuleBase" id="RU004466"/>
    </source>
</evidence>
<dbReference type="PROSITE" id="PS00723">
    <property type="entry name" value="POLYPRENYL_SYNTHASE_1"/>
    <property type="match status" value="1"/>
</dbReference>
<dbReference type="InterPro" id="IPR033749">
    <property type="entry name" value="Polyprenyl_synt_CS"/>
</dbReference>
<dbReference type="InterPro" id="IPR000092">
    <property type="entry name" value="Polyprenyl_synt"/>
</dbReference>
<dbReference type="eggNOG" id="COG0142">
    <property type="taxonomic scope" value="Bacteria"/>
</dbReference>
<evidence type="ECO:0000256" key="4">
    <source>
        <dbReference type="ARBA" id="ARBA00022723"/>
    </source>
</evidence>
<evidence type="ECO:0000256" key="2">
    <source>
        <dbReference type="ARBA" id="ARBA00006706"/>
    </source>
</evidence>
<dbReference type="PANTHER" id="PTHR12001">
    <property type="entry name" value="GERANYLGERANYL PYROPHOSPHATE SYNTHASE"/>
    <property type="match status" value="1"/>
</dbReference>
<sequence length="286" mass="30161">MFSMFGIKDRSAVLLTEIDAEIDRLLLPNPSRVADAARYHFSAGGARVRARLGLDAAATLNLSPQASLACAIAPELLHNASLVHDDLQDGDAMRRGKPSVWSRFGKNIAISTGDLLISAAYMAIAVHPYPALALCAMHDAVSYTIDGQTQDCRSTQPTPEAYVNIAANKSGPLLALPIRLALIAAQAPGQETVVHAGRALAIAYQTLDDIMDRADDLAKGSTNICLSLEALGHSPESAQIIATARARAALKSARKDANALPHGVGLPFIALADRLETQLKDVSNAA</sequence>
<dbReference type="Gene3D" id="1.10.600.10">
    <property type="entry name" value="Farnesyl Diphosphate Synthase"/>
    <property type="match status" value="1"/>
</dbReference>
<keyword evidence="3 6" id="KW-0808">Transferase</keyword>
<dbReference type="PANTHER" id="PTHR12001:SF69">
    <property type="entry name" value="ALL TRANS-POLYPRENYL-DIPHOSPHATE SYNTHASE PDSS1"/>
    <property type="match status" value="1"/>
</dbReference>
<dbReference type="AlphaFoldDB" id="M9RPV9"/>
<evidence type="ECO:0000256" key="1">
    <source>
        <dbReference type="ARBA" id="ARBA00001946"/>
    </source>
</evidence>
<organism evidence="7 8">
    <name type="scientific">Octadecabacter arcticus 238</name>
    <dbReference type="NCBI Taxonomy" id="391616"/>
    <lineage>
        <taxon>Bacteria</taxon>
        <taxon>Pseudomonadati</taxon>
        <taxon>Pseudomonadota</taxon>
        <taxon>Alphaproteobacteria</taxon>
        <taxon>Rhodobacterales</taxon>
        <taxon>Roseobacteraceae</taxon>
        <taxon>Octadecabacter</taxon>
    </lineage>
</organism>
<keyword evidence="8" id="KW-1185">Reference proteome</keyword>
<evidence type="ECO:0000313" key="7">
    <source>
        <dbReference type="EMBL" id="AGI74654.1"/>
    </source>
</evidence>
<protein>
    <submittedName>
        <fullName evidence="7">Polyprenyl ligase</fullName>
        <ecNumber evidence="7">2.5.1.-</ecNumber>
    </submittedName>
</protein>
<dbReference type="HOGENOM" id="CLU_014015_0_2_5"/>
<dbReference type="GO" id="GO:0046872">
    <property type="term" value="F:metal ion binding"/>
    <property type="evidence" value="ECO:0007669"/>
    <property type="project" value="UniProtKB-KW"/>
</dbReference>
<dbReference type="GO" id="GO:0004659">
    <property type="term" value="F:prenyltransferase activity"/>
    <property type="evidence" value="ECO:0007669"/>
    <property type="project" value="InterPro"/>
</dbReference>
<proteinExistence type="inferred from homology"/>
<accession>M9RPV9</accession>
<dbReference type="EC" id="2.5.1.-" evidence="7"/>
<dbReference type="EMBL" id="CP003742">
    <property type="protein sequence ID" value="AGI74654.1"/>
    <property type="molecule type" value="Genomic_DNA"/>
</dbReference>
<reference evidence="7 8" key="1">
    <citation type="journal article" date="2013" name="PLoS ONE">
        <title>Poles Apart: Arctic and Antarctic Octadecabacter strains Share High Genome Plasticity and a New Type of Xanthorhodopsin.</title>
        <authorList>
            <person name="Vollmers J."/>
            <person name="Voget S."/>
            <person name="Dietrich S."/>
            <person name="Gollnow K."/>
            <person name="Smits M."/>
            <person name="Meyer K."/>
            <person name="Brinkhoff T."/>
            <person name="Simon M."/>
            <person name="Daniel R."/>
        </authorList>
    </citation>
    <scope>NUCLEOTIDE SEQUENCE [LARGE SCALE GENOMIC DNA]</scope>
    <source>
        <strain evidence="7 8">238</strain>
    </source>
</reference>
<dbReference type="InterPro" id="IPR008949">
    <property type="entry name" value="Isoprenoid_synthase_dom_sf"/>
</dbReference>
<name>M9RPV9_9RHOB</name>
<dbReference type="GO" id="GO:0016874">
    <property type="term" value="F:ligase activity"/>
    <property type="evidence" value="ECO:0007669"/>
    <property type="project" value="UniProtKB-KW"/>
</dbReference>
<dbReference type="Proteomes" id="UP000004688">
    <property type="component" value="Chromosome"/>
</dbReference>
<keyword evidence="5" id="KW-0460">Magnesium</keyword>
<dbReference type="STRING" id="391616.OA238_c48260"/>
<evidence type="ECO:0000256" key="5">
    <source>
        <dbReference type="ARBA" id="ARBA00022842"/>
    </source>
</evidence>